<dbReference type="Proteomes" id="UP000501346">
    <property type="component" value="Chromosome SeV"/>
</dbReference>
<dbReference type="OrthoDB" id="6372431at2759"/>
<dbReference type="PANTHER" id="PTHR11782:SF121">
    <property type="entry name" value="NUCLEOSIDE-DIPHOSPHATASE MIG-23"/>
    <property type="match status" value="1"/>
</dbReference>
<evidence type="ECO:0000256" key="4">
    <source>
        <dbReference type="PIRSR" id="PIRSR600407-2"/>
    </source>
</evidence>
<keyword evidence="7" id="KW-0812">Transmembrane</keyword>
<evidence type="ECO:0000256" key="1">
    <source>
        <dbReference type="ARBA" id="ARBA00009283"/>
    </source>
</evidence>
<evidence type="ECO:0000256" key="2">
    <source>
        <dbReference type="ARBA" id="ARBA00022801"/>
    </source>
</evidence>
<keyword evidence="4" id="KW-0547">Nucleotide-binding</keyword>
<dbReference type="GO" id="GO:0006256">
    <property type="term" value="P:UDP catabolic process"/>
    <property type="evidence" value="ECO:0007669"/>
    <property type="project" value="TreeGrafter"/>
</dbReference>
<accession>A0A6C1E6H1</accession>
<evidence type="ECO:0000256" key="7">
    <source>
        <dbReference type="SAM" id="Phobius"/>
    </source>
</evidence>
<dbReference type="GO" id="GO:0016020">
    <property type="term" value="C:membrane"/>
    <property type="evidence" value="ECO:0007669"/>
    <property type="project" value="TreeGrafter"/>
</dbReference>
<reference evidence="8 9" key="1">
    <citation type="journal article" date="2019" name="BMC Genomics">
        <title>Chromosome level assembly and comparative genome analysis confirm lager-brewing yeasts originated from a single hybridization.</title>
        <authorList>
            <person name="Salazar A.N."/>
            <person name="Gorter de Vries A.R."/>
            <person name="van den Broek M."/>
            <person name="Brouwers N."/>
            <person name="de la Torre Cortes P."/>
            <person name="Kuijpers N.G.A."/>
            <person name="Daran J.G."/>
            <person name="Abeel T."/>
        </authorList>
    </citation>
    <scope>NUCLEOTIDE SEQUENCE [LARGE SCALE GENOMIC DNA]</scope>
    <source>
        <strain evidence="8 9">CBS 1483</strain>
    </source>
</reference>
<keyword evidence="7" id="KW-1133">Transmembrane helix</keyword>
<feature type="active site" description="Proton acceptor" evidence="3">
    <location>
        <position position="152"/>
    </location>
</feature>
<evidence type="ECO:0000256" key="6">
    <source>
        <dbReference type="SAM" id="MobiDB-lite"/>
    </source>
</evidence>
<comment type="similarity">
    <text evidence="1 5">Belongs to the GDA1/CD39 NTPase family.</text>
</comment>
<dbReference type="Gene3D" id="3.30.420.150">
    <property type="entry name" value="Exopolyphosphatase. Domain 2"/>
    <property type="match status" value="1"/>
</dbReference>
<organism evidence="8 9">
    <name type="scientific">Saccharomyces pastorianus</name>
    <name type="common">Lager yeast</name>
    <name type="synonym">Saccharomyces cerevisiae x Saccharomyces eubayanus</name>
    <dbReference type="NCBI Taxonomy" id="27292"/>
    <lineage>
        <taxon>Eukaryota</taxon>
        <taxon>Fungi</taxon>
        <taxon>Dikarya</taxon>
        <taxon>Ascomycota</taxon>
        <taxon>Saccharomycotina</taxon>
        <taxon>Saccharomycetes</taxon>
        <taxon>Saccharomycetales</taxon>
        <taxon>Saccharomycetaceae</taxon>
        <taxon>Saccharomyces</taxon>
    </lineage>
</organism>
<keyword evidence="4" id="KW-0067">ATP-binding</keyword>
<dbReference type="GO" id="GO:0004382">
    <property type="term" value="F:GDP phosphatase activity"/>
    <property type="evidence" value="ECO:0007669"/>
    <property type="project" value="TreeGrafter"/>
</dbReference>
<feature type="region of interest" description="Disordered" evidence="6">
    <location>
        <begin position="587"/>
        <end position="613"/>
    </location>
</feature>
<evidence type="ECO:0000256" key="3">
    <source>
        <dbReference type="PIRSR" id="PIRSR600407-1"/>
    </source>
</evidence>
<evidence type="ECO:0000256" key="5">
    <source>
        <dbReference type="RuleBase" id="RU003833"/>
    </source>
</evidence>
<protein>
    <submittedName>
        <fullName evidence="8">Golgi apyrase</fullName>
    </submittedName>
</protein>
<dbReference type="AlphaFoldDB" id="A0A6C1E6H1"/>
<dbReference type="GO" id="GO:0005524">
    <property type="term" value="F:ATP binding"/>
    <property type="evidence" value="ECO:0007669"/>
    <property type="project" value="UniProtKB-KW"/>
</dbReference>
<evidence type="ECO:0000313" key="8">
    <source>
        <dbReference type="EMBL" id="QID84540.1"/>
    </source>
</evidence>
<dbReference type="Gene3D" id="3.30.420.40">
    <property type="match status" value="1"/>
</dbReference>
<dbReference type="EMBL" id="CP049002">
    <property type="protein sequence ID" value="QID84540.1"/>
    <property type="molecule type" value="Genomic_DNA"/>
</dbReference>
<dbReference type="GO" id="GO:0005794">
    <property type="term" value="C:Golgi apparatus"/>
    <property type="evidence" value="ECO:0007669"/>
    <property type="project" value="UniProtKB-ARBA"/>
</dbReference>
<gene>
    <name evidence="8" type="primary">YND1_2</name>
    <name evidence="8" type="ORF">GRS66_007049</name>
</gene>
<feature type="binding site" evidence="4">
    <location>
        <begin position="187"/>
        <end position="191"/>
    </location>
    <ligand>
        <name>ATP</name>
        <dbReference type="ChEBI" id="CHEBI:30616"/>
    </ligand>
</feature>
<evidence type="ECO:0000313" key="9">
    <source>
        <dbReference type="Proteomes" id="UP000501346"/>
    </source>
</evidence>
<keyword evidence="9" id="KW-1185">Reference proteome</keyword>
<dbReference type="GO" id="GO:0045134">
    <property type="term" value="F:UDP phosphatase activity"/>
    <property type="evidence" value="ECO:0007669"/>
    <property type="project" value="TreeGrafter"/>
</dbReference>
<keyword evidence="7" id="KW-0472">Membrane</keyword>
<keyword evidence="2 5" id="KW-0378">Hydrolase</keyword>
<name>A0A6C1E6H1_SACPS</name>
<sequence length="631" mass="71964">MLIENTNDRFGIVIDAGSSGSRIHVFKWQDPESLLHAGYQDSESILQSVPHIHQESDWTFKKNPGLSSFEKIPQEAYKSHIKPLLDFAKDIIPESHWSNCPVFIQATAGMRLLPQDKQSAILENLCQGLRHSSEFLIKDCSSQIQVIDGETEGLYGWLGLNYLYGHFNNYNPQVSSHFTFGFMDMGGASTQIAFAPHDEDQIAKHRDDIASIFLRSVNGDLQKWDVFVSTWLGFGANQARRRYLAQLINTLPENTNDYNDDDFNTKTLNDPCMPRGSTTDFEFKDTTFQIVGSGNYEQCTKSMYPLLLKNIPCDDQPCLFNGVHAPRIDFAKDKFIGTSEYWYTANDVFKLGGEYNFDKFSESVKEFCNADWSHISENSDKGMYNSIPDDFLKDSCFKGNWVLNILHEGFDLPRINVDAEKVDEKPLFQSVEKVNERELSWTLGRILLFASGSILASHDSSVVGIAPSERRMKLTGKEFMSGKILETDQMHRQSSSLSTKGFFLWFGVICFLFYMVFYKSHTIKRLRLSGLYNVAKEVKTGIRRKLKSLRRSDPFSRLEEGEFGTDRDNLKEAFRLKSNSMFDLGKSSATMQREHEPQRTASQSANLGPSNLRPAFSMADFSKFKDSRLYD</sequence>
<dbReference type="PROSITE" id="PS01238">
    <property type="entry name" value="GDA1_CD39_NTPASE"/>
    <property type="match status" value="1"/>
</dbReference>
<dbReference type="GO" id="GO:0046036">
    <property type="term" value="P:CTP metabolic process"/>
    <property type="evidence" value="ECO:0007669"/>
    <property type="project" value="TreeGrafter"/>
</dbReference>
<dbReference type="PANTHER" id="PTHR11782">
    <property type="entry name" value="ADENOSINE/GUANOSINE DIPHOSPHATASE"/>
    <property type="match status" value="1"/>
</dbReference>
<dbReference type="GO" id="GO:0017111">
    <property type="term" value="F:ribonucleoside triphosphate phosphatase activity"/>
    <property type="evidence" value="ECO:0007669"/>
    <property type="project" value="TreeGrafter"/>
</dbReference>
<proteinExistence type="inferred from homology"/>
<feature type="compositionally biased region" description="Polar residues" evidence="6">
    <location>
        <begin position="599"/>
        <end position="609"/>
    </location>
</feature>
<dbReference type="Pfam" id="PF01150">
    <property type="entry name" value="GDA1_CD39"/>
    <property type="match status" value="1"/>
</dbReference>
<feature type="transmembrane region" description="Helical" evidence="7">
    <location>
        <begin position="502"/>
        <end position="518"/>
    </location>
</feature>
<dbReference type="InterPro" id="IPR000407">
    <property type="entry name" value="GDA1_CD39_NTPase"/>
</dbReference>
<dbReference type="CDD" id="cd24039">
    <property type="entry name" value="ASKHA_NBD_YND1-like"/>
    <property type="match status" value="1"/>
</dbReference>